<feature type="chain" id="PRO_5032548268" evidence="1">
    <location>
        <begin position="25"/>
        <end position="140"/>
    </location>
</feature>
<evidence type="ECO:0000313" key="3">
    <source>
        <dbReference type="Proteomes" id="UP000565715"/>
    </source>
</evidence>
<accession>A0A846XPY3</accession>
<name>A0A846XPY3_9NOCA</name>
<dbReference type="EMBL" id="JAAXOO010000007">
    <property type="protein sequence ID" value="NKY36760.1"/>
    <property type="molecule type" value="Genomic_DNA"/>
</dbReference>
<keyword evidence="1" id="KW-0732">Signal</keyword>
<reference evidence="2 3" key="1">
    <citation type="submission" date="2020-04" db="EMBL/GenBank/DDBJ databases">
        <title>MicrobeNet Type strains.</title>
        <authorList>
            <person name="Nicholson A.C."/>
        </authorList>
    </citation>
    <scope>NUCLEOTIDE SEQUENCE [LARGE SCALE GENOMIC DNA]</scope>
    <source>
        <strain evidence="2 3">DSM 45078</strain>
    </source>
</reference>
<evidence type="ECO:0000256" key="1">
    <source>
        <dbReference type="SAM" id="SignalP"/>
    </source>
</evidence>
<dbReference type="AlphaFoldDB" id="A0A846XPY3"/>
<gene>
    <name evidence="2" type="ORF">HGA13_27350</name>
</gene>
<dbReference type="RefSeq" id="WP_157112664.1">
    <property type="nucleotide sequence ID" value="NZ_JAAXOO010000007.1"/>
</dbReference>
<evidence type="ECO:0000313" key="2">
    <source>
        <dbReference type="EMBL" id="NKY36760.1"/>
    </source>
</evidence>
<comment type="caution">
    <text evidence="2">The sequence shown here is derived from an EMBL/GenBank/DDBJ whole genome shotgun (WGS) entry which is preliminary data.</text>
</comment>
<feature type="signal peptide" evidence="1">
    <location>
        <begin position="1"/>
        <end position="24"/>
    </location>
</feature>
<proteinExistence type="predicted"/>
<keyword evidence="3" id="KW-1185">Reference proteome</keyword>
<dbReference type="Proteomes" id="UP000565715">
    <property type="component" value="Unassembled WGS sequence"/>
</dbReference>
<sequence>MSIRRMLVGIISATMSIAPGVAAADEPWIPRNVVPAGEYLVIMPPQGPIPTTYSGTPMENCRVNVFDDRASVELLCGAQRFAGRQAPHGPNETYVTFGASPLGWGLAPQATPGMWTGFVTFTNTSIAAYPAGFWLRPLPL</sequence>
<organism evidence="2 3">
    <name type="scientific">Nocardia speluncae</name>
    <dbReference type="NCBI Taxonomy" id="419477"/>
    <lineage>
        <taxon>Bacteria</taxon>
        <taxon>Bacillati</taxon>
        <taxon>Actinomycetota</taxon>
        <taxon>Actinomycetes</taxon>
        <taxon>Mycobacteriales</taxon>
        <taxon>Nocardiaceae</taxon>
        <taxon>Nocardia</taxon>
    </lineage>
</organism>
<protein>
    <submittedName>
        <fullName evidence="2">Uncharacterized protein</fullName>
    </submittedName>
</protein>